<dbReference type="Proteomes" id="UP000192611">
    <property type="component" value="Unassembled WGS sequence"/>
</dbReference>
<dbReference type="InterPro" id="IPR050570">
    <property type="entry name" value="Cell_wall_metabolism_enzyme"/>
</dbReference>
<dbReference type="Gene3D" id="2.70.70.10">
    <property type="entry name" value="Glucose Permease (Domain IIA)"/>
    <property type="match status" value="1"/>
</dbReference>
<keyword evidence="5" id="KW-0378">Hydrolase</keyword>
<dbReference type="GO" id="GO:0006508">
    <property type="term" value="P:proteolysis"/>
    <property type="evidence" value="ECO:0007669"/>
    <property type="project" value="UniProtKB-KW"/>
</dbReference>
<dbReference type="GO" id="GO:0004222">
    <property type="term" value="F:metalloendopeptidase activity"/>
    <property type="evidence" value="ECO:0007669"/>
    <property type="project" value="TreeGrafter"/>
</dbReference>
<organism evidence="11 12">
    <name type="scientific">Candidatus Coatesbacteria bacterium 4484_99</name>
    <dbReference type="NCBI Taxonomy" id="1970774"/>
    <lineage>
        <taxon>Bacteria</taxon>
        <taxon>Candidatus Coatesiibacteriota</taxon>
    </lineage>
</organism>
<evidence type="ECO:0000256" key="6">
    <source>
        <dbReference type="ARBA" id="ARBA00022833"/>
    </source>
</evidence>
<keyword evidence="8" id="KW-0175">Coiled coil</keyword>
<dbReference type="PANTHER" id="PTHR21666:SF288">
    <property type="entry name" value="CELL DIVISION PROTEIN YTFB"/>
    <property type="match status" value="1"/>
</dbReference>
<dbReference type="SUPFAM" id="SSF51261">
    <property type="entry name" value="Duplicated hybrid motif"/>
    <property type="match status" value="1"/>
</dbReference>
<dbReference type="GO" id="GO:0046872">
    <property type="term" value="F:metal ion binding"/>
    <property type="evidence" value="ECO:0007669"/>
    <property type="project" value="UniProtKB-KW"/>
</dbReference>
<reference evidence="12" key="1">
    <citation type="submission" date="2017-03" db="EMBL/GenBank/DDBJ databases">
        <title>Novel pathways for hydrocarbon cycling and metabolic interdependencies in hydrothermal sediment communities.</title>
        <authorList>
            <person name="Dombrowski N."/>
            <person name="Seitz K."/>
            <person name="Teske A."/>
            <person name="Baker B."/>
        </authorList>
    </citation>
    <scope>NUCLEOTIDE SEQUENCE [LARGE SCALE GENOMIC DNA]</scope>
</reference>
<dbReference type="CDD" id="cd12797">
    <property type="entry name" value="M23_peptidase"/>
    <property type="match status" value="1"/>
</dbReference>
<evidence type="ECO:0000256" key="2">
    <source>
        <dbReference type="ARBA" id="ARBA00022670"/>
    </source>
</evidence>
<evidence type="ECO:0000256" key="1">
    <source>
        <dbReference type="ARBA" id="ARBA00001947"/>
    </source>
</evidence>
<evidence type="ECO:0000313" key="11">
    <source>
        <dbReference type="EMBL" id="OQX90402.1"/>
    </source>
</evidence>
<dbReference type="Gene3D" id="6.10.250.3150">
    <property type="match status" value="1"/>
</dbReference>
<sequence>MDKMNVLSRYGVVALLLLLIFSVRGEWGVEEYRSRLDEIKSRIEVQRKARDEIRKKEMSILEQINGMEMEAEKIENNIKEIEKALIDLRGEITELETDIADLKRTLEKRKDLLGHRLRAVYKLGRQREARVLLSASDYEDLLRRIKFLLIVANEDKKLAKKIEEERQVLEAKRNQLRSKEKEVVELLNINADERLRLRDEINSKEAVLKKVRGERKVYEQMIAELESASREIEAMIRKMQGETLEPIEFRKPTGKYYSHGRVTMPTVGTIVKPFGKIKHPVYGTVTRNDGIDIAADRGSEIKALMGGRVIFSDWFRGYGKLIIIDNGSGYATLYAHCNDVFVSVGDEVYEGDVIGTVGSTGTLGEVLLHFEIRKDGNPIDPITWLKG</sequence>
<evidence type="ECO:0000256" key="4">
    <source>
        <dbReference type="ARBA" id="ARBA00022729"/>
    </source>
</evidence>
<evidence type="ECO:0000259" key="9">
    <source>
        <dbReference type="Pfam" id="PF01551"/>
    </source>
</evidence>
<evidence type="ECO:0000256" key="7">
    <source>
        <dbReference type="ARBA" id="ARBA00023049"/>
    </source>
</evidence>
<dbReference type="Pfam" id="PF24568">
    <property type="entry name" value="CC_PcsB"/>
    <property type="match status" value="1"/>
</dbReference>
<feature type="domain" description="M23ase beta-sheet core" evidence="9">
    <location>
        <begin position="288"/>
        <end position="381"/>
    </location>
</feature>
<dbReference type="InterPro" id="IPR057309">
    <property type="entry name" value="PcsB_CC"/>
</dbReference>
<evidence type="ECO:0000256" key="3">
    <source>
        <dbReference type="ARBA" id="ARBA00022723"/>
    </source>
</evidence>
<keyword evidence="2" id="KW-0645">Protease</keyword>
<name>A0A1W9S180_9BACT</name>
<keyword evidence="6" id="KW-0862">Zinc</keyword>
<proteinExistence type="predicted"/>
<protein>
    <submittedName>
        <fullName evidence="11">Uncharacterized protein</fullName>
    </submittedName>
</protein>
<keyword evidence="7" id="KW-0482">Metalloprotease</keyword>
<evidence type="ECO:0000259" key="10">
    <source>
        <dbReference type="Pfam" id="PF24568"/>
    </source>
</evidence>
<dbReference type="InterPro" id="IPR016047">
    <property type="entry name" value="M23ase_b-sheet_dom"/>
</dbReference>
<feature type="coiled-coil region" evidence="8">
    <location>
        <begin position="152"/>
        <end position="245"/>
    </location>
</feature>
<dbReference type="EMBL" id="NATQ01000058">
    <property type="protein sequence ID" value="OQX90402.1"/>
    <property type="molecule type" value="Genomic_DNA"/>
</dbReference>
<dbReference type="PANTHER" id="PTHR21666">
    <property type="entry name" value="PEPTIDASE-RELATED"/>
    <property type="match status" value="1"/>
</dbReference>
<dbReference type="Pfam" id="PF01551">
    <property type="entry name" value="Peptidase_M23"/>
    <property type="match status" value="1"/>
</dbReference>
<keyword evidence="4" id="KW-0732">Signal</keyword>
<accession>A0A1W9S180</accession>
<gene>
    <name evidence="11" type="ORF">B6D57_03365</name>
</gene>
<keyword evidence="3" id="KW-0479">Metal-binding</keyword>
<evidence type="ECO:0000256" key="5">
    <source>
        <dbReference type="ARBA" id="ARBA00022801"/>
    </source>
</evidence>
<dbReference type="InterPro" id="IPR011055">
    <property type="entry name" value="Dup_hybrid_motif"/>
</dbReference>
<feature type="domain" description="Peptidoglycan hydrolase PcsB coiled-coil" evidence="10">
    <location>
        <begin position="99"/>
        <end position="172"/>
    </location>
</feature>
<evidence type="ECO:0000313" key="12">
    <source>
        <dbReference type="Proteomes" id="UP000192611"/>
    </source>
</evidence>
<comment type="cofactor">
    <cofactor evidence="1">
        <name>Zn(2+)</name>
        <dbReference type="ChEBI" id="CHEBI:29105"/>
    </cofactor>
</comment>
<dbReference type="AlphaFoldDB" id="A0A1W9S180"/>
<comment type="caution">
    <text evidence="11">The sequence shown here is derived from an EMBL/GenBank/DDBJ whole genome shotgun (WGS) entry which is preliminary data.</text>
</comment>
<feature type="coiled-coil region" evidence="8">
    <location>
        <begin position="29"/>
        <end position="112"/>
    </location>
</feature>
<evidence type="ECO:0000256" key="8">
    <source>
        <dbReference type="SAM" id="Coils"/>
    </source>
</evidence>